<sequence length="971" mass="111427">MSEKGRRAEVILINGFKFEIILTKKLKVEELIVLAGNQCQIYEPDLKYFGIAYVNEKDHYIWLKRDKKVIDCGLPSNWYRNENIINQDILLQFHFAVKYFVSSFTYLLNPSSIIMLFLETKSLFLKGYLELQVEKYPLMYALILQYYRGDYVSQNMYSVLSLSMYFPKNILTKMHMTAEEFRIQIGIEYQKLVGMSKGEASVEFLSIAEKSHAYGSRLYQVKDKNNTSYLLAINNRGIYQYTNDLQFKLKRIFHWKNLDNFHYLDQHFSIEVETNTNNHYMEDINSDNRSIISEKNEIGHDITLSSITRNSMASAMVIKQKFNFFCESSSLCRVLWDAAVSQHQFYLDQLSNVKSQTLVKHYAEFDKNLESDLKRIAEKINSVLINNSLTPFANNESGSKMSTQSLMSNLTASPSIDLDSVSEIHKLGFQNEEKSLQLEDEKSKKLRKYRALRDKKNKLEELLLKKLDELKEICINEAELTGELPKEIYRTLAPGEPEPKIKKRVGTAFKLSNNILNNANKDDTVNKLEMEIDLQRKIVDAAGRLASDKTTNKSVRKKRRRDFEAANQKLRGLEKGLQKIYLARSKPELSFVDGNNRTKYNSHAWPNYVGMPRSSISLKSLISKSCPTTPRGSFNDLSYYPEKMNFDNKTSKVTNSISNISENINNSPQNSSYNSNYNYSNYSPDTLRNNEIKNNISPSIPTRRANSIVSMKRNNISGGSLFENEKQDEQSKSYHDIYSLPIYANIGYHTSAPYISSYRQSHYPTLFDQQIARNNRESRSNSMTPVNTNNPTSTNASVAAAASTQMGLIVKQISQSSLMNGPYTTPSNPQYHSLYPNMSIGDHHSPSKQTGNSISTYNNKIESNGRLPMKDSNSSIKKPSSLLLNHRKVTTFPASCERIGSYKIAPENSTLTKNDKQYSIQKDDWNKNIPQSHNLNNQRLETLLIPYRTENINKSNRQDDMLNKNSTATIV</sequence>
<dbReference type="InterPro" id="IPR014352">
    <property type="entry name" value="FERM/acyl-CoA-bd_prot_sf"/>
</dbReference>
<protein>
    <submittedName>
        <fullName evidence="8">FERM domain-containing protein</fullName>
    </submittedName>
</protein>
<dbReference type="SUPFAM" id="SSF54236">
    <property type="entry name" value="Ubiquitin-like"/>
    <property type="match status" value="1"/>
</dbReference>
<dbReference type="InterPro" id="IPR019748">
    <property type="entry name" value="FERM_central"/>
</dbReference>
<dbReference type="Proteomes" id="UP000038045">
    <property type="component" value="Unplaced"/>
</dbReference>
<feature type="coiled-coil region" evidence="4">
    <location>
        <begin position="442"/>
        <end position="472"/>
    </location>
</feature>
<evidence type="ECO:0000256" key="3">
    <source>
        <dbReference type="ARBA" id="ARBA00023054"/>
    </source>
</evidence>
<dbReference type="InterPro" id="IPR021774">
    <property type="entry name" value="CUPID"/>
</dbReference>
<dbReference type="GO" id="GO:0090162">
    <property type="term" value="P:establishment of epithelial cell polarity"/>
    <property type="evidence" value="ECO:0007669"/>
    <property type="project" value="InterPro"/>
</dbReference>
<dbReference type="Pfam" id="PF00373">
    <property type="entry name" value="FERM_M"/>
    <property type="match status" value="1"/>
</dbReference>
<dbReference type="STRING" id="131310.A0A0N5A3R5"/>
<feature type="region of interest" description="Disordered" evidence="5">
    <location>
        <begin position="841"/>
        <end position="878"/>
    </location>
</feature>
<dbReference type="InterPro" id="IPR035963">
    <property type="entry name" value="FERM_2"/>
</dbReference>
<proteinExistence type="predicted"/>
<dbReference type="PROSITE" id="PS50057">
    <property type="entry name" value="FERM_3"/>
    <property type="match status" value="1"/>
</dbReference>
<accession>A0A0N5A3R5</accession>
<dbReference type="Gene3D" id="1.20.80.10">
    <property type="match status" value="1"/>
</dbReference>
<dbReference type="AlphaFoldDB" id="A0A0N5A3R5"/>
<dbReference type="Pfam" id="PF11819">
    <property type="entry name" value="CUPID"/>
    <property type="match status" value="1"/>
</dbReference>
<dbReference type="InterPro" id="IPR019749">
    <property type="entry name" value="Band_41_domain"/>
</dbReference>
<dbReference type="PANTHER" id="PTHR46079">
    <property type="entry name" value="FERM DOMAIN-CONTAINING PROTEIN 4"/>
    <property type="match status" value="1"/>
</dbReference>
<keyword evidence="3 4" id="KW-0175">Coiled coil</keyword>
<keyword evidence="7" id="KW-1185">Reference proteome</keyword>
<dbReference type="InterPro" id="IPR018979">
    <property type="entry name" value="FERM_N"/>
</dbReference>
<keyword evidence="2" id="KW-0963">Cytoplasm</keyword>
<feature type="compositionally biased region" description="Polar residues" evidence="5">
    <location>
        <begin position="847"/>
        <end position="862"/>
    </location>
</feature>
<dbReference type="Gene3D" id="3.10.20.90">
    <property type="entry name" value="Phosphatidylinositol 3-kinase Catalytic Subunit, Chain A, domain 1"/>
    <property type="match status" value="1"/>
</dbReference>
<evidence type="ECO:0000313" key="7">
    <source>
        <dbReference type="Proteomes" id="UP000038045"/>
    </source>
</evidence>
<organism evidence="7 8">
    <name type="scientific">Parastrongyloides trichosuri</name>
    <name type="common">Possum-specific nematode worm</name>
    <dbReference type="NCBI Taxonomy" id="131310"/>
    <lineage>
        <taxon>Eukaryota</taxon>
        <taxon>Metazoa</taxon>
        <taxon>Ecdysozoa</taxon>
        <taxon>Nematoda</taxon>
        <taxon>Chromadorea</taxon>
        <taxon>Rhabditida</taxon>
        <taxon>Tylenchina</taxon>
        <taxon>Panagrolaimomorpha</taxon>
        <taxon>Strongyloidoidea</taxon>
        <taxon>Strongyloididae</taxon>
        <taxon>Parastrongyloides</taxon>
    </lineage>
</organism>
<dbReference type="SUPFAM" id="SSF47031">
    <property type="entry name" value="Second domain of FERM"/>
    <property type="match status" value="1"/>
</dbReference>
<reference evidence="8" key="1">
    <citation type="submission" date="2017-02" db="UniProtKB">
        <authorList>
            <consortium name="WormBaseParasite"/>
        </authorList>
    </citation>
    <scope>IDENTIFICATION</scope>
</reference>
<evidence type="ECO:0000256" key="1">
    <source>
        <dbReference type="ARBA" id="ARBA00004496"/>
    </source>
</evidence>
<dbReference type="Pfam" id="PF09379">
    <property type="entry name" value="FERM_N"/>
    <property type="match status" value="1"/>
</dbReference>
<evidence type="ECO:0000259" key="6">
    <source>
        <dbReference type="PROSITE" id="PS50057"/>
    </source>
</evidence>
<comment type="subcellular location">
    <subcellularLocation>
        <location evidence="1">Cytoplasm</location>
    </subcellularLocation>
</comment>
<dbReference type="InterPro" id="IPR047176">
    <property type="entry name" value="FRMD4A/B"/>
</dbReference>
<evidence type="ECO:0000256" key="2">
    <source>
        <dbReference type="ARBA" id="ARBA00022490"/>
    </source>
</evidence>
<dbReference type="Gene3D" id="2.30.29.30">
    <property type="entry name" value="Pleckstrin-homology domain (PH domain)/Phosphotyrosine-binding domain (PTB)"/>
    <property type="match status" value="1"/>
</dbReference>
<evidence type="ECO:0000256" key="4">
    <source>
        <dbReference type="SAM" id="Coils"/>
    </source>
</evidence>
<feature type="domain" description="FERM" evidence="6">
    <location>
        <begin position="6"/>
        <end position="350"/>
    </location>
</feature>
<dbReference type="InterPro" id="IPR000299">
    <property type="entry name" value="FERM_domain"/>
</dbReference>
<dbReference type="SMART" id="SM00295">
    <property type="entry name" value="B41"/>
    <property type="match status" value="1"/>
</dbReference>
<dbReference type="CDD" id="cd14473">
    <property type="entry name" value="FERM_B-lobe"/>
    <property type="match status" value="1"/>
</dbReference>
<dbReference type="PANTHER" id="PTHR46079:SF2">
    <property type="entry name" value="FERM DOMAIN-CONTAINING PROTEIN"/>
    <property type="match status" value="1"/>
</dbReference>
<dbReference type="Pfam" id="PF09380">
    <property type="entry name" value="FERM_C"/>
    <property type="match status" value="1"/>
</dbReference>
<name>A0A0N5A3R5_PARTI</name>
<dbReference type="InterPro" id="IPR029071">
    <property type="entry name" value="Ubiquitin-like_domsf"/>
</dbReference>
<evidence type="ECO:0000256" key="5">
    <source>
        <dbReference type="SAM" id="MobiDB-lite"/>
    </source>
</evidence>
<evidence type="ECO:0000313" key="8">
    <source>
        <dbReference type="WBParaSite" id="PTRK_0001626900.1"/>
    </source>
</evidence>
<dbReference type="InterPro" id="IPR011993">
    <property type="entry name" value="PH-like_dom_sf"/>
</dbReference>
<dbReference type="SUPFAM" id="SSF50729">
    <property type="entry name" value="PH domain-like"/>
    <property type="match status" value="1"/>
</dbReference>
<dbReference type="InterPro" id="IPR018980">
    <property type="entry name" value="FERM_PH-like_C"/>
</dbReference>
<dbReference type="SMART" id="SM01196">
    <property type="entry name" value="FERM_C"/>
    <property type="match status" value="1"/>
</dbReference>
<dbReference type="GO" id="GO:0005737">
    <property type="term" value="C:cytoplasm"/>
    <property type="evidence" value="ECO:0007669"/>
    <property type="project" value="UniProtKB-SubCell"/>
</dbReference>
<dbReference type="WBParaSite" id="PTRK_0001626900.1">
    <property type="protein sequence ID" value="PTRK_0001626900.1"/>
    <property type="gene ID" value="PTRK_0001626900"/>
</dbReference>